<dbReference type="STRING" id="479433.Caci_2899"/>
<reference evidence="3 4" key="1">
    <citation type="journal article" date="2009" name="Stand. Genomic Sci.">
        <title>Complete genome sequence of Catenulispora acidiphila type strain (ID 139908).</title>
        <authorList>
            <person name="Copeland A."/>
            <person name="Lapidus A."/>
            <person name="Glavina Del Rio T."/>
            <person name="Nolan M."/>
            <person name="Lucas S."/>
            <person name="Chen F."/>
            <person name="Tice H."/>
            <person name="Cheng J.F."/>
            <person name="Bruce D."/>
            <person name="Goodwin L."/>
            <person name="Pitluck S."/>
            <person name="Mikhailova N."/>
            <person name="Pati A."/>
            <person name="Ivanova N."/>
            <person name="Mavromatis K."/>
            <person name="Chen A."/>
            <person name="Palaniappan K."/>
            <person name="Chain P."/>
            <person name="Land M."/>
            <person name="Hauser L."/>
            <person name="Chang Y.J."/>
            <person name="Jeffries C.D."/>
            <person name="Chertkov O."/>
            <person name="Brettin T."/>
            <person name="Detter J.C."/>
            <person name="Han C."/>
            <person name="Ali Z."/>
            <person name="Tindall B.J."/>
            <person name="Goker M."/>
            <person name="Bristow J."/>
            <person name="Eisen J.A."/>
            <person name="Markowitz V."/>
            <person name="Hugenholtz P."/>
            <person name="Kyrpides N.C."/>
            <person name="Klenk H.P."/>
        </authorList>
    </citation>
    <scope>NUCLEOTIDE SEQUENCE [LARGE SCALE GENOMIC DNA]</scope>
    <source>
        <strain evidence="4">DSM 44928 / JCM 14897 / NBRC 102108 / NRRL B-24433 / ID139908</strain>
    </source>
</reference>
<dbReference type="InParanoid" id="C7Q2R6"/>
<evidence type="ECO:0000313" key="3">
    <source>
        <dbReference type="EMBL" id="ACU71808.1"/>
    </source>
</evidence>
<feature type="compositionally biased region" description="Low complexity" evidence="1">
    <location>
        <begin position="34"/>
        <end position="56"/>
    </location>
</feature>
<gene>
    <name evidence="3" type="ordered locus">Caci_2899</name>
</gene>
<feature type="chain" id="PRO_5038544647" evidence="2">
    <location>
        <begin position="24"/>
        <end position="144"/>
    </location>
</feature>
<organism evidence="3 4">
    <name type="scientific">Catenulispora acidiphila (strain DSM 44928 / JCM 14897 / NBRC 102108 / NRRL B-24433 / ID139908)</name>
    <dbReference type="NCBI Taxonomy" id="479433"/>
    <lineage>
        <taxon>Bacteria</taxon>
        <taxon>Bacillati</taxon>
        <taxon>Actinomycetota</taxon>
        <taxon>Actinomycetes</taxon>
        <taxon>Catenulisporales</taxon>
        <taxon>Catenulisporaceae</taxon>
        <taxon>Catenulispora</taxon>
    </lineage>
</organism>
<dbReference type="PROSITE" id="PS51257">
    <property type="entry name" value="PROKAR_LIPOPROTEIN"/>
    <property type="match status" value="1"/>
</dbReference>
<name>C7Q2R6_CATAD</name>
<dbReference type="HOGENOM" id="CLU_1792989_0_0_11"/>
<keyword evidence="2" id="KW-0732">Signal</keyword>
<dbReference type="AlphaFoldDB" id="C7Q2R6"/>
<feature type="region of interest" description="Disordered" evidence="1">
    <location>
        <begin position="34"/>
        <end position="64"/>
    </location>
</feature>
<evidence type="ECO:0000256" key="1">
    <source>
        <dbReference type="SAM" id="MobiDB-lite"/>
    </source>
</evidence>
<dbReference type="EMBL" id="CP001700">
    <property type="protein sequence ID" value="ACU71808.1"/>
    <property type="molecule type" value="Genomic_DNA"/>
</dbReference>
<dbReference type="Proteomes" id="UP000000851">
    <property type="component" value="Chromosome"/>
</dbReference>
<dbReference type="KEGG" id="cai:Caci_2899"/>
<keyword evidence="4" id="KW-1185">Reference proteome</keyword>
<feature type="signal peptide" evidence="2">
    <location>
        <begin position="1"/>
        <end position="23"/>
    </location>
</feature>
<sequence length="144" mass="14520" precursor="true">MRRTATAVAAAAVLMLAGCSSSASKPAAAPAAHPAGVATTATPPAVSTTSEPSVPVETCATPLPDRGDVIEWQREPGLPDSAIELGGTDPEHCKLTFDTLKTSSPNGPGDCTQAAWLSDNPGYNPDATPAPRLKKAQVTIGDCG</sequence>
<proteinExistence type="predicted"/>
<evidence type="ECO:0000313" key="4">
    <source>
        <dbReference type="Proteomes" id="UP000000851"/>
    </source>
</evidence>
<accession>C7Q2R6</accession>
<protein>
    <submittedName>
        <fullName evidence="3">Uncharacterized protein</fullName>
    </submittedName>
</protein>
<evidence type="ECO:0000256" key="2">
    <source>
        <dbReference type="SAM" id="SignalP"/>
    </source>
</evidence>